<evidence type="ECO:0000313" key="7">
    <source>
        <dbReference type="Proteomes" id="UP001174677"/>
    </source>
</evidence>
<gene>
    <name evidence="6" type="ORF">P3X46_008988</name>
</gene>
<comment type="similarity">
    <text evidence="3">Belongs to the eukaryotic RPB4 RNA polymerase subunit family.</text>
</comment>
<evidence type="ECO:0000256" key="2">
    <source>
        <dbReference type="ARBA" id="ARBA00023242"/>
    </source>
</evidence>
<dbReference type="InterPro" id="IPR045222">
    <property type="entry name" value="Rpb4-like"/>
</dbReference>
<name>A0ABQ9MMD2_HEVBR</name>
<keyword evidence="2" id="KW-0539">Nucleus</keyword>
<comment type="caution">
    <text evidence="6">The sequence shown here is derived from an EMBL/GenBank/DDBJ whole genome shotgun (WGS) entry which is preliminary data.</text>
</comment>
<sequence>MEKGGKGYSLPSKGLKSSLKSTPANDASIKGKDDSSAKSKRGRKVQFNSEADKFDFLSKSNGKLDAPAAKGNLSKGGKGDRISNIGKAPSTKEPQPLELKVEQEIPKNAKCLMHCEASQILHGIQGQMVLLSRDPTVKLPVSFDKALHYAKTGARYTNPQSVRQVLESLKKHGVSDGEICVLANVCPESVDEVFALIPSLKSKKNMLTEPVKGVLDELANLKQQE</sequence>
<evidence type="ECO:0000256" key="4">
    <source>
        <dbReference type="SAM" id="MobiDB-lite"/>
    </source>
</evidence>
<dbReference type="Pfam" id="PF03874">
    <property type="entry name" value="RNA_pol_Rpb4"/>
    <property type="match status" value="1"/>
</dbReference>
<protein>
    <recommendedName>
        <fullName evidence="5">RNA polymerase Rpb4/RPC9 core domain-containing protein</fullName>
    </recommendedName>
</protein>
<dbReference type="Proteomes" id="UP001174677">
    <property type="component" value="Chromosome 5"/>
</dbReference>
<dbReference type="SMART" id="SM00657">
    <property type="entry name" value="RPOL4c"/>
    <property type="match status" value="1"/>
</dbReference>
<evidence type="ECO:0000256" key="3">
    <source>
        <dbReference type="ARBA" id="ARBA00025724"/>
    </source>
</evidence>
<dbReference type="InterPro" id="IPR038324">
    <property type="entry name" value="Rpb4/RPC9_sf"/>
</dbReference>
<dbReference type="EMBL" id="JARPOI010000005">
    <property type="protein sequence ID" value="KAJ9180780.1"/>
    <property type="molecule type" value="Genomic_DNA"/>
</dbReference>
<evidence type="ECO:0000313" key="6">
    <source>
        <dbReference type="EMBL" id="KAJ9180780.1"/>
    </source>
</evidence>
<feature type="domain" description="RNA polymerase Rpb4/RPC9 core" evidence="5">
    <location>
        <begin position="104"/>
        <end position="225"/>
    </location>
</feature>
<feature type="compositionally biased region" description="Low complexity" evidence="4">
    <location>
        <begin position="8"/>
        <end position="21"/>
    </location>
</feature>
<reference evidence="6" key="1">
    <citation type="journal article" date="2023" name="Plant Biotechnol. J.">
        <title>Chromosome-level wild Hevea brasiliensis genome provides new tools for genomic-assisted breeding and valuable loci to elevate rubber yield.</title>
        <authorList>
            <person name="Cheng H."/>
            <person name="Song X."/>
            <person name="Hu Y."/>
            <person name="Wu T."/>
            <person name="Yang Q."/>
            <person name="An Z."/>
            <person name="Feng S."/>
            <person name="Deng Z."/>
            <person name="Wu W."/>
            <person name="Zeng X."/>
            <person name="Tu M."/>
            <person name="Wang X."/>
            <person name="Huang H."/>
        </authorList>
    </citation>
    <scope>NUCLEOTIDE SEQUENCE</scope>
    <source>
        <strain evidence="6">MT/VB/25A 57/8</strain>
    </source>
</reference>
<keyword evidence="7" id="KW-1185">Reference proteome</keyword>
<evidence type="ECO:0000259" key="5">
    <source>
        <dbReference type="SMART" id="SM00657"/>
    </source>
</evidence>
<proteinExistence type="inferred from homology"/>
<organism evidence="6 7">
    <name type="scientific">Hevea brasiliensis</name>
    <name type="common">Para rubber tree</name>
    <name type="synonym">Siphonia brasiliensis</name>
    <dbReference type="NCBI Taxonomy" id="3981"/>
    <lineage>
        <taxon>Eukaryota</taxon>
        <taxon>Viridiplantae</taxon>
        <taxon>Streptophyta</taxon>
        <taxon>Embryophyta</taxon>
        <taxon>Tracheophyta</taxon>
        <taxon>Spermatophyta</taxon>
        <taxon>Magnoliopsida</taxon>
        <taxon>eudicotyledons</taxon>
        <taxon>Gunneridae</taxon>
        <taxon>Pentapetalae</taxon>
        <taxon>rosids</taxon>
        <taxon>fabids</taxon>
        <taxon>Malpighiales</taxon>
        <taxon>Euphorbiaceae</taxon>
        <taxon>Crotonoideae</taxon>
        <taxon>Micrandreae</taxon>
        <taxon>Hevea</taxon>
    </lineage>
</organism>
<accession>A0ABQ9MMD2</accession>
<comment type="subcellular location">
    <subcellularLocation>
        <location evidence="1">Nucleus</location>
    </subcellularLocation>
</comment>
<feature type="region of interest" description="Disordered" evidence="4">
    <location>
        <begin position="58"/>
        <end position="94"/>
    </location>
</feature>
<dbReference type="SUPFAM" id="SSF47819">
    <property type="entry name" value="HRDC-like"/>
    <property type="match status" value="1"/>
</dbReference>
<dbReference type="InterPro" id="IPR006590">
    <property type="entry name" value="RNA_pol_Rpb4/RPC9_core"/>
</dbReference>
<dbReference type="Gene3D" id="1.20.1250.40">
    <property type="match status" value="1"/>
</dbReference>
<evidence type="ECO:0000256" key="1">
    <source>
        <dbReference type="ARBA" id="ARBA00004123"/>
    </source>
</evidence>
<feature type="region of interest" description="Disordered" evidence="4">
    <location>
        <begin position="1"/>
        <end position="46"/>
    </location>
</feature>
<dbReference type="InterPro" id="IPR010997">
    <property type="entry name" value="HRDC-like_sf"/>
</dbReference>
<dbReference type="PANTHER" id="PTHR21297">
    <property type="entry name" value="DNA-DIRECTED RNA POLYMERASE II"/>
    <property type="match status" value="1"/>
</dbReference>
<dbReference type="InterPro" id="IPR005574">
    <property type="entry name" value="Rpb4/RPC9"/>
</dbReference>